<evidence type="ECO:0008006" key="5">
    <source>
        <dbReference type="Google" id="ProtNLM"/>
    </source>
</evidence>
<evidence type="ECO:0000313" key="3">
    <source>
        <dbReference type="EMBL" id="GAA4444770.1"/>
    </source>
</evidence>
<evidence type="ECO:0000259" key="2">
    <source>
        <dbReference type="Pfam" id="PF26376"/>
    </source>
</evidence>
<evidence type="ECO:0000313" key="4">
    <source>
        <dbReference type="Proteomes" id="UP001500840"/>
    </source>
</evidence>
<dbReference type="InterPro" id="IPR017853">
    <property type="entry name" value="GH"/>
</dbReference>
<dbReference type="Pfam" id="PF03983">
    <property type="entry name" value="SHD1"/>
    <property type="match status" value="1"/>
</dbReference>
<feature type="domain" description="SLA1 homology" evidence="1">
    <location>
        <begin position="19"/>
        <end position="73"/>
    </location>
</feature>
<dbReference type="Pfam" id="PF26376">
    <property type="entry name" value="Mef1"/>
    <property type="match status" value="2"/>
</dbReference>
<sequence>MPALLTIFCVATASSCAEEPRIWKSADGKFSVEAEFVDIENNIVRLRRTDNHKTAAVPIKMLSVSDREYIRERLEQGKETAKLTGRRAAWMEGQWGFRFNMPGMKQPEALAEFDVPKMIDQIKVLDTASWVQINITQGANGSFYTAPHPELAKHISPDIVPQRDLFGEMLDALIEQGFKVMVYFATEGPTMGKHPEKALPGVIETWKNYAKSREMTPEQAVAEIIVKEYSLRYGTKISGWWFDHASYGDIKALEKAALAGNPEAALTFNVGGSPELLTCPESDFTAGHPTPMKRHSPSWEGNEVAIKLIEKNNYINGSLGHFFPPMQETWNSGKPAFQTKQAVDWTMRIVQAGGAITWAVALADAKEKQAPLASVQFKQLKAINKAVKNSRKQ</sequence>
<dbReference type="SUPFAM" id="SSF51445">
    <property type="entry name" value="(Trans)glycosidases"/>
    <property type="match status" value="1"/>
</dbReference>
<protein>
    <recommendedName>
        <fullName evidence="5">SLA1 homology domain-containing protein</fullName>
    </recommendedName>
</protein>
<keyword evidence="4" id="KW-1185">Reference proteome</keyword>
<reference evidence="4" key="1">
    <citation type="journal article" date="2019" name="Int. J. Syst. Evol. Microbiol.">
        <title>The Global Catalogue of Microorganisms (GCM) 10K type strain sequencing project: providing services to taxonomists for standard genome sequencing and annotation.</title>
        <authorList>
            <consortium name="The Broad Institute Genomics Platform"/>
            <consortium name="The Broad Institute Genome Sequencing Center for Infectious Disease"/>
            <person name="Wu L."/>
            <person name="Ma J."/>
        </authorList>
    </citation>
    <scope>NUCLEOTIDE SEQUENCE [LARGE SCALE GENOMIC DNA]</scope>
    <source>
        <strain evidence="4">JCM 17759</strain>
    </source>
</reference>
<accession>A0ABP8M8G2</accession>
<dbReference type="InterPro" id="IPR058589">
    <property type="entry name" value="Mef1"/>
</dbReference>
<organism evidence="3 4">
    <name type="scientific">Novipirellula rosea</name>
    <dbReference type="NCBI Taxonomy" id="1031540"/>
    <lineage>
        <taxon>Bacteria</taxon>
        <taxon>Pseudomonadati</taxon>
        <taxon>Planctomycetota</taxon>
        <taxon>Planctomycetia</taxon>
        <taxon>Pirellulales</taxon>
        <taxon>Pirellulaceae</taxon>
        <taxon>Novipirellula</taxon>
    </lineage>
</organism>
<feature type="domain" description="Endo-alpha(1,4)-fucoidanase Mef1" evidence="2">
    <location>
        <begin position="87"/>
        <end position="249"/>
    </location>
</feature>
<dbReference type="InterPro" id="IPR007131">
    <property type="entry name" value="SHD1"/>
</dbReference>
<dbReference type="RefSeq" id="WP_345318817.1">
    <property type="nucleotide sequence ID" value="NZ_BAABGA010000006.1"/>
</dbReference>
<dbReference type="EMBL" id="BAABGA010000006">
    <property type="protein sequence ID" value="GAA4444770.1"/>
    <property type="molecule type" value="Genomic_DNA"/>
</dbReference>
<dbReference type="Gene3D" id="2.30.30.700">
    <property type="entry name" value="SLA1 homology domain 1"/>
    <property type="match status" value="1"/>
</dbReference>
<evidence type="ECO:0000259" key="1">
    <source>
        <dbReference type="Pfam" id="PF03983"/>
    </source>
</evidence>
<gene>
    <name evidence="3" type="ORF">GCM10023156_03510</name>
</gene>
<feature type="domain" description="Endo-alpha(1,4)-fucoidanase Mef1" evidence="2">
    <location>
        <begin position="281"/>
        <end position="363"/>
    </location>
</feature>
<dbReference type="Proteomes" id="UP001500840">
    <property type="component" value="Unassembled WGS sequence"/>
</dbReference>
<proteinExistence type="predicted"/>
<name>A0ABP8M8G2_9BACT</name>
<comment type="caution">
    <text evidence="3">The sequence shown here is derived from an EMBL/GenBank/DDBJ whole genome shotgun (WGS) entry which is preliminary data.</text>
</comment>
<dbReference type="Gene3D" id="3.20.20.80">
    <property type="entry name" value="Glycosidases"/>
    <property type="match status" value="1"/>
</dbReference>